<sequence>MIAAKNNNNNNNNNINKTLVVCEAVIITGTQLPGKHWSSTRVNAVPSDINRRVVKIGVIAPADPHHEQSLPRILPAVALAVKAVSSTKGPLPGWTISVTYRDSKCSSTHGSLAAFDFYINRTAGHYFLINYQYFTLFLLLLSFYFPTAVE</sequence>
<dbReference type="GO" id="GO:0017046">
    <property type="term" value="F:peptide hormone binding"/>
    <property type="evidence" value="ECO:0007669"/>
    <property type="project" value="TreeGrafter"/>
</dbReference>
<dbReference type="AlphaFoldDB" id="A0A8J2H9I9"/>
<proteinExistence type="predicted"/>
<dbReference type="Gene3D" id="3.40.50.2300">
    <property type="match status" value="1"/>
</dbReference>
<dbReference type="InterPro" id="IPR028082">
    <property type="entry name" value="Peripla_BP_I"/>
</dbReference>
<dbReference type="Proteomes" id="UP000786811">
    <property type="component" value="Unassembled WGS sequence"/>
</dbReference>
<dbReference type="EMBL" id="CAJNRD030001119">
    <property type="protein sequence ID" value="CAG5087889.1"/>
    <property type="molecule type" value="Genomic_DNA"/>
</dbReference>
<accession>A0A8J2H9I9</accession>
<keyword evidence="3" id="KW-1185">Reference proteome</keyword>
<dbReference type="SUPFAM" id="SSF53822">
    <property type="entry name" value="Periplasmic binding protein-like I"/>
    <property type="match status" value="1"/>
</dbReference>
<evidence type="ECO:0000313" key="3">
    <source>
        <dbReference type="Proteomes" id="UP000786811"/>
    </source>
</evidence>
<evidence type="ECO:0000256" key="1">
    <source>
        <dbReference type="SAM" id="Phobius"/>
    </source>
</evidence>
<name>A0A8J2H9I9_COTCN</name>
<reference evidence="2" key="1">
    <citation type="submission" date="2021-04" db="EMBL/GenBank/DDBJ databases">
        <authorList>
            <person name="Chebbi M.A.C M."/>
        </authorList>
    </citation>
    <scope>NUCLEOTIDE SEQUENCE</scope>
</reference>
<feature type="transmembrane region" description="Helical" evidence="1">
    <location>
        <begin position="126"/>
        <end position="145"/>
    </location>
</feature>
<dbReference type="GO" id="GO:0007165">
    <property type="term" value="P:signal transduction"/>
    <property type="evidence" value="ECO:0007669"/>
    <property type="project" value="TreeGrafter"/>
</dbReference>
<dbReference type="OrthoDB" id="302535at2759"/>
<protein>
    <submittedName>
        <fullName evidence="2">Uncharacterized protein</fullName>
    </submittedName>
</protein>
<dbReference type="GO" id="GO:0038023">
    <property type="term" value="F:signaling receptor activity"/>
    <property type="evidence" value="ECO:0007669"/>
    <property type="project" value="TreeGrafter"/>
</dbReference>
<dbReference type="PANTHER" id="PTHR44755:SF11">
    <property type="entry name" value="ATRIAL NATRIURETIC PEPTIDE RECEPTOR 3 ISOFORM X1"/>
    <property type="match status" value="1"/>
</dbReference>
<keyword evidence="1" id="KW-0472">Membrane</keyword>
<dbReference type="PANTHER" id="PTHR44755">
    <property type="entry name" value="NATRIURETIC PEPTIDE RECEPTOR 3-RELATED"/>
    <property type="match status" value="1"/>
</dbReference>
<organism evidence="2 3">
    <name type="scientific">Cotesia congregata</name>
    <name type="common">Parasitoid wasp</name>
    <name type="synonym">Apanteles congregatus</name>
    <dbReference type="NCBI Taxonomy" id="51543"/>
    <lineage>
        <taxon>Eukaryota</taxon>
        <taxon>Metazoa</taxon>
        <taxon>Ecdysozoa</taxon>
        <taxon>Arthropoda</taxon>
        <taxon>Hexapoda</taxon>
        <taxon>Insecta</taxon>
        <taxon>Pterygota</taxon>
        <taxon>Neoptera</taxon>
        <taxon>Endopterygota</taxon>
        <taxon>Hymenoptera</taxon>
        <taxon>Apocrita</taxon>
        <taxon>Ichneumonoidea</taxon>
        <taxon>Braconidae</taxon>
        <taxon>Microgastrinae</taxon>
        <taxon>Cotesia</taxon>
    </lineage>
</organism>
<gene>
    <name evidence="2" type="ORF">HICCMSTLAB_LOCUS4636</name>
</gene>
<evidence type="ECO:0000313" key="2">
    <source>
        <dbReference type="EMBL" id="CAG5087889.1"/>
    </source>
</evidence>
<dbReference type="InterPro" id="IPR052612">
    <property type="entry name" value="ANP_Clearance_Receptor"/>
</dbReference>
<comment type="caution">
    <text evidence="2">The sequence shown here is derived from an EMBL/GenBank/DDBJ whole genome shotgun (WGS) entry which is preliminary data.</text>
</comment>
<keyword evidence="1" id="KW-1133">Transmembrane helix</keyword>
<keyword evidence="1" id="KW-0812">Transmembrane</keyword>